<evidence type="ECO:0000256" key="4">
    <source>
        <dbReference type="ARBA" id="ARBA00023242"/>
    </source>
</evidence>
<feature type="compositionally biased region" description="Polar residues" evidence="5">
    <location>
        <begin position="161"/>
        <end position="170"/>
    </location>
</feature>
<evidence type="ECO:0000313" key="7">
    <source>
        <dbReference type="EMBL" id="KAG7346602.1"/>
    </source>
</evidence>
<dbReference type="Pfam" id="PF14629">
    <property type="entry name" value="ORC4_C"/>
    <property type="match status" value="1"/>
</dbReference>
<evidence type="ECO:0000256" key="2">
    <source>
        <dbReference type="ARBA" id="ARBA00022705"/>
    </source>
</evidence>
<comment type="subcellular location">
    <subcellularLocation>
        <location evidence="1">Nucleus</location>
    </subcellularLocation>
</comment>
<dbReference type="OrthoDB" id="49029at2759"/>
<dbReference type="PANTHER" id="PTHR12087:SF0">
    <property type="entry name" value="ORIGIN RECOGNITION COMPLEX SUBUNIT 4"/>
    <property type="match status" value="1"/>
</dbReference>
<feature type="region of interest" description="Disordered" evidence="5">
    <location>
        <begin position="161"/>
        <end position="191"/>
    </location>
</feature>
<comment type="caution">
    <text evidence="7">The sequence shown here is derived from an EMBL/GenBank/DDBJ whole genome shotgun (WGS) entry which is preliminary data.</text>
</comment>
<feature type="domain" description="AAA+ ATPase" evidence="6">
    <location>
        <begin position="84"/>
        <end position="299"/>
    </location>
</feature>
<feature type="compositionally biased region" description="Polar residues" evidence="5">
    <location>
        <begin position="333"/>
        <end position="343"/>
    </location>
</feature>
<organism evidence="7 8">
    <name type="scientific">Nitzschia inconspicua</name>
    <dbReference type="NCBI Taxonomy" id="303405"/>
    <lineage>
        <taxon>Eukaryota</taxon>
        <taxon>Sar</taxon>
        <taxon>Stramenopiles</taxon>
        <taxon>Ochrophyta</taxon>
        <taxon>Bacillariophyta</taxon>
        <taxon>Bacillariophyceae</taxon>
        <taxon>Bacillariophycidae</taxon>
        <taxon>Bacillariales</taxon>
        <taxon>Bacillariaceae</taxon>
        <taxon>Nitzschia</taxon>
    </lineage>
</organism>
<evidence type="ECO:0000256" key="3">
    <source>
        <dbReference type="ARBA" id="ARBA00023125"/>
    </source>
</evidence>
<dbReference type="InterPro" id="IPR003959">
    <property type="entry name" value="ATPase_AAA_core"/>
</dbReference>
<name>A0A9K3PG96_9STRA</name>
<dbReference type="GO" id="GO:0003688">
    <property type="term" value="F:DNA replication origin binding"/>
    <property type="evidence" value="ECO:0007669"/>
    <property type="project" value="TreeGrafter"/>
</dbReference>
<protein>
    <submittedName>
        <fullName evidence="7">AAA ATPase domain containing protein</fullName>
    </submittedName>
</protein>
<dbReference type="GO" id="GO:0006270">
    <property type="term" value="P:DNA replication initiation"/>
    <property type="evidence" value="ECO:0007669"/>
    <property type="project" value="TreeGrafter"/>
</dbReference>
<dbReference type="InterPro" id="IPR016527">
    <property type="entry name" value="ORC4"/>
</dbReference>
<dbReference type="AlphaFoldDB" id="A0A9K3PG96"/>
<feature type="compositionally biased region" description="Acidic residues" evidence="5">
    <location>
        <begin position="173"/>
        <end position="185"/>
    </location>
</feature>
<sequence length="609" mass="67825">MTALKSSSTLELPSLLINLRDSIARFSDGNLLIHPKETIVEESILRRFAPPGLEEQFQQLYSILYSNLHIPQEGETIRMETVSSSTAAILMGTKGSGKSLLLERCLAACQEQLIQPKQALCRQVSINGILCRGQDVGAVVYEIIRQLSEIAFYGDTNGTLETTETAMTPSDTPADDDNDDHDQEELERQRRKRLKRDKHLLRLRKSAFTSNVALLESTLKMAHADGIPILLILDELDAFLEEGERQMLLYYFLDRVANPDSNILFIGTTSSFSTLTLLEKRIRSRAEGTAKVIYLRNPPTYTHLVDVLQHKLKDCVVGKDIVDRISCVSSPTDIRPTTDSSIDSVAREASASSTTDTQVNSSTTKAQQSNDNLPTVPQEEKDIAAQVAMAMEREFRLGKDVRWYSRVLSTALSLYRHDCRMESSQVPFHTKYLLNALVMMGASVGDVADSASKQPDLCIVNGIAVDPRLQALLDLSTPQVALLLAAKRILTRESHSDEALALPLTMDRIMKEYESFRRRSSYAQFTSAVLRKAVLQMMDVGLIMPTGDHSGGGPFQYNLSKRYRSLDSNGLSRLQLQVPLDIERELTKALELNLLTCPTALKEWGKATA</sequence>
<dbReference type="Proteomes" id="UP000693970">
    <property type="component" value="Unassembled WGS sequence"/>
</dbReference>
<dbReference type="GO" id="GO:0005524">
    <property type="term" value="F:ATP binding"/>
    <property type="evidence" value="ECO:0007669"/>
    <property type="project" value="InterPro"/>
</dbReference>
<dbReference type="EMBL" id="JAGRRH010000021">
    <property type="protein sequence ID" value="KAG7346602.1"/>
    <property type="molecule type" value="Genomic_DNA"/>
</dbReference>
<evidence type="ECO:0000256" key="5">
    <source>
        <dbReference type="SAM" id="MobiDB-lite"/>
    </source>
</evidence>
<reference evidence="7" key="1">
    <citation type="journal article" date="2021" name="Sci. Rep.">
        <title>Diploid genomic architecture of Nitzschia inconspicua, an elite biomass production diatom.</title>
        <authorList>
            <person name="Oliver A."/>
            <person name="Podell S."/>
            <person name="Pinowska A."/>
            <person name="Traller J.C."/>
            <person name="Smith S.R."/>
            <person name="McClure R."/>
            <person name="Beliaev A."/>
            <person name="Bohutskyi P."/>
            <person name="Hill E.A."/>
            <person name="Rabines A."/>
            <person name="Zheng H."/>
            <person name="Allen L.Z."/>
            <person name="Kuo A."/>
            <person name="Grigoriev I.V."/>
            <person name="Allen A.E."/>
            <person name="Hazlebeck D."/>
            <person name="Allen E.E."/>
        </authorList>
    </citation>
    <scope>NUCLEOTIDE SEQUENCE</scope>
    <source>
        <strain evidence="7">Hildebrandi</strain>
    </source>
</reference>
<dbReference type="InterPro" id="IPR003593">
    <property type="entry name" value="AAA+_ATPase"/>
</dbReference>
<dbReference type="InterPro" id="IPR032705">
    <property type="entry name" value="ORC4_C"/>
</dbReference>
<feature type="region of interest" description="Disordered" evidence="5">
    <location>
        <begin position="333"/>
        <end position="375"/>
    </location>
</feature>
<keyword evidence="2" id="KW-0235">DNA replication</keyword>
<evidence type="ECO:0000259" key="6">
    <source>
        <dbReference type="SMART" id="SM00382"/>
    </source>
</evidence>
<proteinExistence type="predicted"/>
<dbReference type="PANTHER" id="PTHR12087">
    <property type="entry name" value="ORIGIN RECOGNITION COMPLEX SUBUNIT 4"/>
    <property type="match status" value="1"/>
</dbReference>
<feature type="compositionally biased region" description="Polar residues" evidence="5">
    <location>
        <begin position="350"/>
        <end position="375"/>
    </location>
</feature>
<dbReference type="GO" id="GO:0016887">
    <property type="term" value="F:ATP hydrolysis activity"/>
    <property type="evidence" value="ECO:0007669"/>
    <property type="project" value="InterPro"/>
</dbReference>
<evidence type="ECO:0000256" key="1">
    <source>
        <dbReference type="ARBA" id="ARBA00004123"/>
    </source>
</evidence>
<gene>
    <name evidence="7" type="ORF">IV203_005671</name>
</gene>
<accession>A0A9K3PG96</accession>
<keyword evidence="4" id="KW-0539">Nucleus</keyword>
<dbReference type="GO" id="GO:0005664">
    <property type="term" value="C:nuclear origin of replication recognition complex"/>
    <property type="evidence" value="ECO:0007669"/>
    <property type="project" value="TreeGrafter"/>
</dbReference>
<dbReference type="Pfam" id="PF00004">
    <property type="entry name" value="AAA"/>
    <property type="match status" value="1"/>
</dbReference>
<keyword evidence="3" id="KW-0238">DNA-binding</keyword>
<reference evidence="7" key="2">
    <citation type="submission" date="2021-04" db="EMBL/GenBank/DDBJ databases">
        <authorList>
            <person name="Podell S."/>
        </authorList>
    </citation>
    <scope>NUCLEOTIDE SEQUENCE</scope>
    <source>
        <strain evidence="7">Hildebrandi</strain>
    </source>
</reference>
<keyword evidence="8" id="KW-1185">Reference proteome</keyword>
<evidence type="ECO:0000313" key="8">
    <source>
        <dbReference type="Proteomes" id="UP000693970"/>
    </source>
</evidence>
<dbReference type="SMART" id="SM00382">
    <property type="entry name" value="AAA"/>
    <property type="match status" value="1"/>
</dbReference>